<proteinExistence type="predicted"/>
<dbReference type="PROSITE" id="PS51128">
    <property type="entry name" value="ZF_DKSA_2"/>
    <property type="match status" value="1"/>
</dbReference>
<dbReference type="PANTHER" id="PTHR33823">
    <property type="entry name" value="RNA POLYMERASE-BINDING TRANSCRIPTION FACTOR DKSA-RELATED"/>
    <property type="match status" value="1"/>
</dbReference>
<dbReference type="InterPro" id="IPR000962">
    <property type="entry name" value="Znf_DskA_TraR"/>
</dbReference>
<keyword evidence="3" id="KW-0862">Zinc</keyword>
<dbReference type="AlphaFoldDB" id="A0AAN0Y080"/>
<sequence length="117" mass="13314">MSQQQHKLILKDLALEIQVSIGNKEKEFLDITGEVAIEDGDQSCINQRSTQLKSEIARLKKRFTEVGKAVRLCDEGEYGYCQACGDDIEPKRLSVRPESFTCVECAEQQERKDKLFS</sequence>
<keyword evidence="2" id="KW-0863">Zinc-finger</keyword>
<dbReference type="SUPFAM" id="SSF57716">
    <property type="entry name" value="Glucocorticoid receptor-like (DNA-binding domain)"/>
    <property type="match status" value="1"/>
</dbReference>
<dbReference type="RefSeq" id="WP_065211416.1">
    <property type="nucleotide sequence ID" value="NZ_CP016179.1"/>
</dbReference>
<evidence type="ECO:0000256" key="1">
    <source>
        <dbReference type="ARBA" id="ARBA00022723"/>
    </source>
</evidence>
<feature type="domain" description="Zinc finger DksA/TraR C4-type" evidence="5">
    <location>
        <begin position="76"/>
        <end position="111"/>
    </location>
</feature>
<keyword evidence="6" id="KW-0614">Plasmid</keyword>
<name>A0AAN0Y080_9VIBR</name>
<evidence type="ECO:0000256" key="3">
    <source>
        <dbReference type="ARBA" id="ARBA00022833"/>
    </source>
</evidence>
<evidence type="ECO:0000313" key="7">
    <source>
        <dbReference type="Proteomes" id="UP000092018"/>
    </source>
</evidence>
<evidence type="ECO:0000256" key="4">
    <source>
        <dbReference type="PROSITE-ProRule" id="PRU00510"/>
    </source>
</evidence>
<keyword evidence="1" id="KW-0479">Metal-binding</keyword>
<protein>
    <recommendedName>
        <fullName evidence="5">Zinc finger DksA/TraR C4-type domain-containing protein</fullName>
    </recommendedName>
</protein>
<organism evidence="6 7">
    <name type="scientific">Vibrio breoganii</name>
    <dbReference type="NCBI Taxonomy" id="553239"/>
    <lineage>
        <taxon>Bacteria</taxon>
        <taxon>Pseudomonadati</taxon>
        <taxon>Pseudomonadota</taxon>
        <taxon>Gammaproteobacteria</taxon>
        <taxon>Vibrionales</taxon>
        <taxon>Vibrionaceae</taxon>
        <taxon>Vibrio</taxon>
    </lineage>
</organism>
<dbReference type="Proteomes" id="UP000092018">
    <property type="component" value="Plasmid unnamed1"/>
</dbReference>
<dbReference type="Pfam" id="PF01258">
    <property type="entry name" value="zf-dskA_traR"/>
    <property type="match status" value="1"/>
</dbReference>
<evidence type="ECO:0000313" key="6">
    <source>
        <dbReference type="EMBL" id="ANO35657.1"/>
    </source>
</evidence>
<dbReference type="GO" id="GO:0008270">
    <property type="term" value="F:zinc ion binding"/>
    <property type="evidence" value="ECO:0007669"/>
    <property type="project" value="UniProtKB-KW"/>
</dbReference>
<gene>
    <name evidence="6" type="ORF">A6E01_20820</name>
</gene>
<geneLocation type="plasmid" evidence="6 7">
    <name>unnamed1</name>
</geneLocation>
<dbReference type="KEGG" id="vbr:A6E01_20820"/>
<dbReference type="PANTHER" id="PTHR33823:SF4">
    <property type="entry name" value="GENERAL STRESS PROTEIN 16O"/>
    <property type="match status" value="1"/>
</dbReference>
<dbReference type="EMBL" id="CP016179">
    <property type="protein sequence ID" value="ANO35657.1"/>
    <property type="molecule type" value="Genomic_DNA"/>
</dbReference>
<evidence type="ECO:0000256" key="2">
    <source>
        <dbReference type="ARBA" id="ARBA00022771"/>
    </source>
</evidence>
<accession>A0AAN0Y080</accession>
<reference evidence="6 7" key="1">
    <citation type="submission" date="2016-06" db="EMBL/GenBank/DDBJ databases">
        <title>Adaptive Radiation by Waves of Gene Transfer Leads to Fine-Scale Resource Partitioning in Marine Microbes.</title>
        <authorList>
            <person name="Hehemann J.-H."/>
            <person name="Arevalo P."/>
            <person name="Datta M.S."/>
            <person name="Yu X."/>
            <person name="Corzett C."/>
            <person name="Henschel A."/>
            <person name="Preheim S.P."/>
            <person name="Timberlake S."/>
            <person name="Alm E.J."/>
            <person name="Polz M.F."/>
        </authorList>
    </citation>
    <scope>NUCLEOTIDE SEQUENCE [LARGE SCALE GENOMIC DNA]</scope>
    <source>
        <strain evidence="6 7">FF50</strain>
        <plasmid evidence="6 7">unnamed1</plasmid>
    </source>
</reference>
<dbReference type="Gene3D" id="1.20.120.910">
    <property type="entry name" value="DksA, coiled-coil domain"/>
    <property type="match status" value="1"/>
</dbReference>
<evidence type="ECO:0000259" key="5">
    <source>
        <dbReference type="Pfam" id="PF01258"/>
    </source>
</evidence>
<feature type="zinc finger region" description="dksA C4-type" evidence="4">
    <location>
        <begin position="81"/>
        <end position="105"/>
    </location>
</feature>